<proteinExistence type="inferred from homology"/>
<dbReference type="HOGENOM" id="CLU_880408_0_0_1"/>
<protein>
    <recommendedName>
        <fullName evidence="5">DNA 3'-5' helicase</fullName>
        <ecNumber evidence="5">5.6.2.4</ecNumber>
    </recommendedName>
</protein>
<sequence length="316" mass="35380">MAIEKRNQTKAEKIINQKKNLETFDFTQDLVPYGRQVYKEINKSKFIPSFANLVPSFKTSCLKCIGYQSFAKKYSSGLCNLCGFLLKNNLPSSLPKLRNQQASSSSSCRELAISSIVQFFGFERYRELQCESIESFLSEQNTLTILRTGRGKSLIYAAASILSQALTVVFTPQKSLMDNQREMVKFGIPAAMLYVSSEQSPQVQEKIVSEIASGDSWHQLKCIKQDFPSVPLLALTATCSPEDAAKIETVLKRPNMKVIRSPIIHHNHEGRVIIFSATIQHCIDITDELRKAFDPSIVAMYHGKMSSSEQTATSNA</sequence>
<dbReference type="GO" id="GO:0009378">
    <property type="term" value="F:four-way junction helicase activity"/>
    <property type="evidence" value="ECO:0007669"/>
    <property type="project" value="TreeGrafter"/>
</dbReference>
<feature type="domain" description="Helicase ATP-binding" evidence="6">
    <location>
        <begin position="133"/>
        <end position="257"/>
    </location>
</feature>
<accession>A0A015LC33</accession>
<dbReference type="STRING" id="1432141.A0A015LC33"/>
<dbReference type="OrthoDB" id="2434452at2759"/>
<dbReference type="GO" id="GO:0005524">
    <property type="term" value="F:ATP binding"/>
    <property type="evidence" value="ECO:0007669"/>
    <property type="project" value="InterPro"/>
</dbReference>
<dbReference type="PANTHER" id="PTHR13710:SF105">
    <property type="entry name" value="ATP-DEPENDENT DNA HELICASE Q1"/>
    <property type="match status" value="1"/>
</dbReference>
<dbReference type="EC" id="5.6.2.4" evidence="5"/>
<dbReference type="GO" id="GO:0003677">
    <property type="term" value="F:DNA binding"/>
    <property type="evidence" value="ECO:0007669"/>
    <property type="project" value="UniProtKB-KW"/>
</dbReference>
<evidence type="ECO:0000256" key="4">
    <source>
        <dbReference type="ARBA" id="ARBA00034617"/>
    </source>
</evidence>
<evidence type="ECO:0000256" key="1">
    <source>
        <dbReference type="ARBA" id="ARBA00005446"/>
    </source>
</evidence>
<organism evidence="7 8">
    <name type="scientific">Rhizophagus irregularis (strain DAOM 197198w)</name>
    <name type="common">Glomus intraradices</name>
    <dbReference type="NCBI Taxonomy" id="1432141"/>
    <lineage>
        <taxon>Eukaryota</taxon>
        <taxon>Fungi</taxon>
        <taxon>Fungi incertae sedis</taxon>
        <taxon>Mucoromycota</taxon>
        <taxon>Glomeromycotina</taxon>
        <taxon>Glomeromycetes</taxon>
        <taxon>Glomerales</taxon>
        <taxon>Glomeraceae</taxon>
        <taxon>Rhizophagus</taxon>
    </lineage>
</organism>
<dbReference type="GO" id="GO:0006310">
    <property type="term" value="P:DNA recombination"/>
    <property type="evidence" value="ECO:0007669"/>
    <property type="project" value="TreeGrafter"/>
</dbReference>
<dbReference type="AlphaFoldDB" id="A0A015LC33"/>
<dbReference type="Pfam" id="PF00270">
    <property type="entry name" value="DEAD"/>
    <property type="match status" value="1"/>
</dbReference>
<dbReference type="GO" id="GO:0043138">
    <property type="term" value="F:3'-5' DNA helicase activity"/>
    <property type="evidence" value="ECO:0007669"/>
    <property type="project" value="UniProtKB-EC"/>
</dbReference>
<comment type="similarity">
    <text evidence="1">Belongs to the helicase family. RecQ subfamily.</text>
</comment>
<dbReference type="Gene3D" id="3.40.50.300">
    <property type="entry name" value="P-loop containing nucleotide triphosphate hydrolases"/>
    <property type="match status" value="2"/>
</dbReference>
<gene>
    <name evidence="7" type="ORF">RirG_090640</name>
</gene>
<evidence type="ECO:0000313" key="8">
    <source>
        <dbReference type="Proteomes" id="UP000022910"/>
    </source>
</evidence>
<dbReference type="GO" id="GO:0005737">
    <property type="term" value="C:cytoplasm"/>
    <property type="evidence" value="ECO:0007669"/>
    <property type="project" value="TreeGrafter"/>
</dbReference>
<dbReference type="GO" id="GO:0030894">
    <property type="term" value="C:replisome"/>
    <property type="evidence" value="ECO:0007669"/>
    <property type="project" value="TreeGrafter"/>
</dbReference>
<dbReference type="SUPFAM" id="SSF52540">
    <property type="entry name" value="P-loop containing nucleoside triphosphate hydrolases"/>
    <property type="match status" value="2"/>
</dbReference>
<dbReference type="InterPro" id="IPR011545">
    <property type="entry name" value="DEAD/DEAH_box_helicase_dom"/>
</dbReference>
<dbReference type="EMBL" id="JEMT01016690">
    <property type="protein sequence ID" value="EXX70076.1"/>
    <property type="molecule type" value="Genomic_DNA"/>
</dbReference>
<comment type="catalytic activity">
    <reaction evidence="4">
        <text>Couples ATP hydrolysis with the unwinding of duplex DNA by translocating in the 3'-5' direction.</text>
        <dbReference type="EC" id="5.6.2.4"/>
    </reaction>
</comment>
<keyword evidence="2" id="KW-0238">DNA-binding</keyword>
<evidence type="ECO:0000313" key="7">
    <source>
        <dbReference type="EMBL" id="EXX70076.1"/>
    </source>
</evidence>
<reference evidence="7 8" key="1">
    <citation type="submission" date="2014-02" db="EMBL/GenBank/DDBJ databases">
        <title>Single nucleus genome sequencing reveals high similarity among nuclei of an endomycorrhizal fungus.</title>
        <authorList>
            <person name="Lin K."/>
            <person name="Geurts R."/>
            <person name="Zhang Z."/>
            <person name="Limpens E."/>
            <person name="Saunders D.G."/>
            <person name="Mu D."/>
            <person name="Pang E."/>
            <person name="Cao H."/>
            <person name="Cha H."/>
            <person name="Lin T."/>
            <person name="Zhou Q."/>
            <person name="Shang Y."/>
            <person name="Li Y."/>
            <person name="Ivanov S."/>
            <person name="Sharma T."/>
            <person name="Velzen R.V."/>
            <person name="Ruijter N.D."/>
            <person name="Aanen D.K."/>
            <person name="Win J."/>
            <person name="Kamoun S."/>
            <person name="Bisseling T."/>
            <person name="Huang S."/>
        </authorList>
    </citation>
    <scope>NUCLEOTIDE SEQUENCE [LARGE SCALE GENOMIC DNA]</scope>
    <source>
        <strain evidence="8">DAOM197198w</strain>
    </source>
</reference>
<dbReference type="PROSITE" id="PS51192">
    <property type="entry name" value="HELICASE_ATP_BIND_1"/>
    <property type="match status" value="1"/>
</dbReference>
<evidence type="ECO:0000256" key="2">
    <source>
        <dbReference type="ARBA" id="ARBA00023125"/>
    </source>
</evidence>
<keyword evidence="8" id="KW-1185">Reference proteome</keyword>
<dbReference type="InterPro" id="IPR027417">
    <property type="entry name" value="P-loop_NTPase"/>
</dbReference>
<name>A0A015LC33_RHIIW</name>
<evidence type="ECO:0000256" key="5">
    <source>
        <dbReference type="ARBA" id="ARBA00034808"/>
    </source>
</evidence>
<keyword evidence="3" id="KW-0413">Isomerase</keyword>
<evidence type="ECO:0000259" key="6">
    <source>
        <dbReference type="PROSITE" id="PS51192"/>
    </source>
</evidence>
<evidence type="ECO:0000256" key="3">
    <source>
        <dbReference type="ARBA" id="ARBA00023235"/>
    </source>
</evidence>
<comment type="caution">
    <text evidence="7">The sequence shown here is derived from an EMBL/GenBank/DDBJ whole genome shotgun (WGS) entry which is preliminary data.</text>
</comment>
<dbReference type="Proteomes" id="UP000022910">
    <property type="component" value="Unassembled WGS sequence"/>
</dbReference>
<dbReference type="GO" id="GO:0006281">
    <property type="term" value="P:DNA repair"/>
    <property type="evidence" value="ECO:0007669"/>
    <property type="project" value="TreeGrafter"/>
</dbReference>
<dbReference type="PANTHER" id="PTHR13710">
    <property type="entry name" value="DNA HELICASE RECQ FAMILY MEMBER"/>
    <property type="match status" value="1"/>
</dbReference>
<dbReference type="InterPro" id="IPR014001">
    <property type="entry name" value="Helicase_ATP-bd"/>
</dbReference>